<reference evidence="1" key="1">
    <citation type="submission" date="2020-08" db="EMBL/GenBank/DDBJ databases">
        <title>Genome public.</title>
        <authorList>
            <person name="Liu C."/>
            <person name="Sun Q."/>
        </authorList>
    </citation>
    <scope>NUCLEOTIDE SEQUENCE</scope>
    <source>
        <strain evidence="1">NSJ-12</strain>
    </source>
</reference>
<protein>
    <submittedName>
        <fullName evidence="1">Uncharacterized protein</fullName>
    </submittedName>
</protein>
<dbReference type="AlphaFoldDB" id="A0A926EJ48"/>
<accession>A0A926EJ48</accession>
<proteinExistence type="predicted"/>
<evidence type="ECO:0000313" key="2">
    <source>
        <dbReference type="Proteomes" id="UP000655830"/>
    </source>
</evidence>
<dbReference type="EMBL" id="JACRSY010000047">
    <property type="protein sequence ID" value="MBC8581344.1"/>
    <property type="molecule type" value="Genomic_DNA"/>
</dbReference>
<sequence>MKKFQVEVTKTWDFEVEIDETIWNEENIADWKKTFYDVSSLQEVIKIFATMFAEQGEGSFLEGFGVPMINNGIPFPQCLTAKGCGEVSKDISVNSLSEDIEADVKEIE</sequence>
<gene>
    <name evidence="1" type="ORF">H8718_17785</name>
</gene>
<keyword evidence="2" id="KW-1185">Reference proteome</keyword>
<organism evidence="1 2">
    <name type="scientific">Zhenhengia yiwuensis</name>
    <dbReference type="NCBI Taxonomy" id="2763666"/>
    <lineage>
        <taxon>Bacteria</taxon>
        <taxon>Bacillati</taxon>
        <taxon>Bacillota</taxon>
        <taxon>Clostridia</taxon>
        <taxon>Lachnospirales</taxon>
        <taxon>Lachnospiraceae</taxon>
        <taxon>Zhenhengia</taxon>
    </lineage>
</organism>
<name>A0A926EJ48_9FIRM</name>
<comment type="caution">
    <text evidence="1">The sequence shown here is derived from an EMBL/GenBank/DDBJ whole genome shotgun (WGS) entry which is preliminary data.</text>
</comment>
<dbReference type="Proteomes" id="UP000655830">
    <property type="component" value="Unassembled WGS sequence"/>
</dbReference>
<evidence type="ECO:0000313" key="1">
    <source>
        <dbReference type="EMBL" id="MBC8581344.1"/>
    </source>
</evidence>
<dbReference type="RefSeq" id="WP_249334222.1">
    <property type="nucleotide sequence ID" value="NZ_JACRSY010000047.1"/>
</dbReference>